<name>I0YTW3_COCSC</name>
<evidence type="ECO:0000256" key="1">
    <source>
        <dbReference type="SAM" id="MobiDB-lite"/>
    </source>
</evidence>
<dbReference type="GeneID" id="17039817"/>
<evidence type="ECO:0000313" key="3">
    <source>
        <dbReference type="Proteomes" id="UP000007264"/>
    </source>
</evidence>
<keyword evidence="3" id="KW-1185">Reference proteome</keyword>
<dbReference type="Proteomes" id="UP000007264">
    <property type="component" value="Unassembled WGS sequence"/>
</dbReference>
<comment type="caution">
    <text evidence="2">The sequence shown here is derived from an EMBL/GenBank/DDBJ whole genome shotgun (WGS) entry which is preliminary data.</text>
</comment>
<dbReference type="RefSeq" id="XP_005646376.1">
    <property type="nucleotide sequence ID" value="XM_005646319.1"/>
</dbReference>
<feature type="compositionally biased region" description="Low complexity" evidence="1">
    <location>
        <begin position="255"/>
        <end position="342"/>
    </location>
</feature>
<dbReference type="KEGG" id="csl:COCSUDRAFT_56283"/>
<accession>I0YTW3</accession>
<feature type="compositionally biased region" description="Polar residues" evidence="1">
    <location>
        <begin position="366"/>
        <end position="391"/>
    </location>
</feature>
<protein>
    <submittedName>
        <fullName evidence="2">Uncharacterized protein</fullName>
    </submittedName>
</protein>
<evidence type="ECO:0000313" key="2">
    <source>
        <dbReference type="EMBL" id="EIE21832.1"/>
    </source>
</evidence>
<feature type="region of interest" description="Disordered" evidence="1">
    <location>
        <begin position="255"/>
        <end position="414"/>
    </location>
</feature>
<organism evidence="2 3">
    <name type="scientific">Coccomyxa subellipsoidea (strain C-169)</name>
    <name type="common">Green microalga</name>
    <dbReference type="NCBI Taxonomy" id="574566"/>
    <lineage>
        <taxon>Eukaryota</taxon>
        <taxon>Viridiplantae</taxon>
        <taxon>Chlorophyta</taxon>
        <taxon>core chlorophytes</taxon>
        <taxon>Trebouxiophyceae</taxon>
        <taxon>Trebouxiophyceae incertae sedis</taxon>
        <taxon>Coccomyxaceae</taxon>
        <taxon>Coccomyxa</taxon>
        <taxon>Coccomyxa subellipsoidea</taxon>
    </lineage>
</organism>
<dbReference type="EMBL" id="AGSI01000011">
    <property type="protein sequence ID" value="EIE21832.1"/>
    <property type="molecule type" value="Genomic_DNA"/>
</dbReference>
<sequence length="489" mass="50889">MRQSALVADRKPPSFLLVNVGIGGPRVNANLNVQVPRFFVGLPPRVFVAPPVFVVTPRIIVTPGVAALQIGPVVIVASRPRRRFRRFRRPRLSLSFIIGRKLKQNNDLGDYLDDSTDYEGDFTDEDGNLVGSCRQGVCYPYNSDYMTTAVEPVPFDDVSTVFNNNQAAGKINSGVFNSDPNALIAGGKINTFHSIFNAKAGDNAAQTANNNPSNQQLATTFAAANPTASTQIAEPPAASPGAVIAAAPGAAPVAVGSPVGSPSANGPASGLAANGPASSAAANGPTSSAAANGPTTSTASTPSGSEAKAPAAGFAAQTPAGSTVTPPTAAANGPTTSANAPAKSEASAPTNSLAATAPTQASPSSISGQLGQPITGQVGQSFSGQLRQPITGQLGHPQPRFFGQPVSEQIGQPKPRQLRLSHQLLCCQQHIWFSKPFQLPQPYIFPQPIIHPQPHPLSRQLLLIRQLIVFFNSLANPCILLRIIYGRLF</sequence>
<proteinExistence type="predicted"/>
<reference evidence="2 3" key="1">
    <citation type="journal article" date="2012" name="Genome Biol.">
        <title>The genome of the polar eukaryotic microalga coccomyxa subellipsoidea reveals traits of cold adaptation.</title>
        <authorList>
            <person name="Blanc G."/>
            <person name="Agarkova I."/>
            <person name="Grimwood J."/>
            <person name="Kuo A."/>
            <person name="Brueggeman A."/>
            <person name="Dunigan D."/>
            <person name="Gurnon J."/>
            <person name="Ladunga I."/>
            <person name="Lindquist E."/>
            <person name="Lucas S."/>
            <person name="Pangilinan J."/>
            <person name="Proschold T."/>
            <person name="Salamov A."/>
            <person name="Schmutz J."/>
            <person name="Weeks D."/>
            <person name="Yamada T."/>
            <person name="Claverie J.M."/>
            <person name="Grigoriev I."/>
            <person name="Van Etten J."/>
            <person name="Lomsadze A."/>
            <person name="Borodovsky M."/>
        </authorList>
    </citation>
    <scope>NUCLEOTIDE SEQUENCE [LARGE SCALE GENOMIC DNA]</scope>
    <source>
        <strain evidence="2 3">C-169</strain>
    </source>
</reference>
<feature type="compositionally biased region" description="Low complexity" evidence="1">
    <location>
        <begin position="352"/>
        <end position="365"/>
    </location>
</feature>
<gene>
    <name evidence="2" type="ORF">COCSUDRAFT_56283</name>
</gene>
<dbReference type="AlphaFoldDB" id="I0YTW3"/>